<evidence type="ECO:0000256" key="5">
    <source>
        <dbReference type="ARBA" id="ARBA00018569"/>
    </source>
</evidence>
<proteinExistence type="inferred from homology"/>
<organism evidence="11 12">
    <name type="scientific">Thermosipho ferrireducens</name>
    <dbReference type="NCBI Taxonomy" id="2571116"/>
    <lineage>
        <taxon>Bacteria</taxon>
        <taxon>Thermotogati</taxon>
        <taxon>Thermotogota</taxon>
        <taxon>Thermotogae</taxon>
        <taxon>Thermotogales</taxon>
        <taxon>Fervidobacteriaceae</taxon>
        <taxon>Thermosipho</taxon>
    </lineage>
</organism>
<dbReference type="Proteomes" id="UP000671862">
    <property type="component" value="Chromosome"/>
</dbReference>
<dbReference type="InterPro" id="IPR016040">
    <property type="entry name" value="NAD(P)-bd_dom"/>
</dbReference>
<comment type="subunit">
    <text evidence="9">Homodimer.</text>
</comment>
<evidence type="ECO:0000256" key="4">
    <source>
        <dbReference type="ARBA" id="ARBA00013189"/>
    </source>
</evidence>
<dbReference type="InterPro" id="IPR005886">
    <property type="entry name" value="UDP_G4E"/>
</dbReference>
<comment type="catalytic activity">
    <reaction evidence="1 9">
        <text>UDP-alpha-D-glucose = UDP-alpha-D-galactose</text>
        <dbReference type="Rhea" id="RHEA:22168"/>
        <dbReference type="ChEBI" id="CHEBI:58885"/>
        <dbReference type="ChEBI" id="CHEBI:66914"/>
        <dbReference type="EC" id="5.1.3.2"/>
    </reaction>
</comment>
<evidence type="ECO:0000256" key="7">
    <source>
        <dbReference type="ARBA" id="ARBA00023235"/>
    </source>
</evidence>
<dbReference type="InterPro" id="IPR036291">
    <property type="entry name" value="NAD(P)-bd_dom_sf"/>
</dbReference>
<evidence type="ECO:0000256" key="6">
    <source>
        <dbReference type="ARBA" id="ARBA00023027"/>
    </source>
</evidence>
<dbReference type="SUPFAM" id="SSF51735">
    <property type="entry name" value="NAD(P)-binding Rossmann-fold domains"/>
    <property type="match status" value="1"/>
</dbReference>
<evidence type="ECO:0000313" key="11">
    <source>
        <dbReference type="EMBL" id="QTA38568.1"/>
    </source>
</evidence>
<dbReference type="RefSeq" id="WP_207567285.1">
    <property type="nucleotide sequence ID" value="NZ_CP071446.1"/>
</dbReference>
<evidence type="ECO:0000256" key="2">
    <source>
        <dbReference type="ARBA" id="ARBA00001911"/>
    </source>
</evidence>
<evidence type="ECO:0000256" key="3">
    <source>
        <dbReference type="ARBA" id="ARBA00007637"/>
    </source>
</evidence>
<dbReference type="GO" id="GO:0003978">
    <property type="term" value="F:UDP-glucose 4-epimerase activity"/>
    <property type="evidence" value="ECO:0007669"/>
    <property type="project" value="UniProtKB-EC"/>
</dbReference>
<gene>
    <name evidence="11" type="primary">galE</name>
    <name evidence="11" type="ORF">JYK00_03380</name>
</gene>
<reference evidence="11 12" key="1">
    <citation type="submission" date="2021-03" db="EMBL/GenBank/DDBJ databases">
        <title>Thermosipho ferrireducens sp.nov., an anaerobic thermophilic iron-reducing bacterium isolated from a deep-sea hydrothermal sulfide deposits.</title>
        <authorList>
            <person name="Zeng X."/>
            <person name="Chen Y."/>
            <person name="Shao Z."/>
        </authorList>
    </citation>
    <scope>NUCLEOTIDE SEQUENCE [LARGE SCALE GENOMIC DNA]</scope>
    <source>
        <strain evidence="11 12">JL129W03</strain>
    </source>
</reference>
<dbReference type="EC" id="5.1.3.2" evidence="4 9"/>
<accession>A0ABX7SAU1</accession>
<dbReference type="Gene3D" id="3.90.25.10">
    <property type="entry name" value="UDP-galactose 4-epimerase, domain 1"/>
    <property type="match status" value="1"/>
</dbReference>
<keyword evidence="8 9" id="KW-0119">Carbohydrate metabolism</keyword>
<evidence type="ECO:0000259" key="10">
    <source>
        <dbReference type="Pfam" id="PF16363"/>
    </source>
</evidence>
<evidence type="ECO:0000256" key="9">
    <source>
        <dbReference type="RuleBase" id="RU366046"/>
    </source>
</evidence>
<sequence>MAILVAGGAGYIGSHVCKILYKKGYEVVVYDNLSRGYREFAKWGEFIPGDIGDVRLLDNIFKHYKIDAVMHFCAFIEVAESVVDPQKYYENNVGNTLKLLEAMRQNNVNKFIFSSTAAVYGIPEKIPIKEDDRKMPINPYGKSKLMVEHILEDYDKAYGLNSICFRYFNAAGADPDGEIGEAHQPETHLIPLILDAALGKRDSIKIFGTDYNTKDGTCIRDFVHVNDLAEAHVRGLEYLLDGGETNYFNLGSGEGYSVREVIETVKKVTKKDFRVVEADRRPGDPAYLVADSTKAKEILGWKTKYSLDEIILTAWKWHSRIGESWQYWRG</sequence>
<dbReference type="PANTHER" id="PTHR43725">
    <property type="entry name" value="UDP-GLUCOSE 4-EPIMERASE"/>
    <property type="match status" value="1"/>
</dbReference>
<feature type="domain" description="NAD(P)-binding" evidence="10">
    <location>
        <begin position="4"/>
        <end position="311"/>
    </location>
</feature>
<keyword evidence="12" id="KW-1185">Reference proteome</keyword>
<dbReference type="CDD" id="cd05247">
    <property type="entry name" value="UDP_G4E_1_SDR_e"/>
    <property type="match status" value="1"/>
</dbReference>
<comment type="cofactor">
    <cofactor evidence="2 9">
        <name>NAD(+)</name>
        <dbReference type="ChEBI" id="CHEBI:57540"/>
    </cofactor>
</comment>
<keyword evidence="7 9" id="KW-0413">Isomerase</keyword>
<keyword evidence="6 9" id="KW-0520">NAD</keyword>
<comment type="similarity">
    <text evidence="3 9">Belongs to the NAD(P)-dependent epimerase/dehydratase family.</text>
</comment>
<name>A0ABX7SAU1_9BACT</name>
<dbReference type="PANTHER" id="PTHR43725:SF53">
    <property type="entry name" value="UDP-ARABINOSE 4-EPIMERASE 1"/>
    <property type="match status" value="1"/>
</dbReference>
<comment type="pathway">
    <text evidence="9">Carbohydrate metabolism; galactose metabolism.</text>
</comment>
<evidence type="ECO:0000256" key="1">
    <source>
        <dbReference type="ARBA" id="ARBA00000083"/>
    </source>
</evidence>
<dbReference type="Gene3D" id="3.40.50.720">
    <property type="entry name" value="NAD(P)-binding Rossmann-like Domain"/>
    <property type="match status" value="1"/>
</dbReference>
<protein>
    <recommendedName>
        <fullName evidence="5 9">UDP-glucose 4-epimerase</fullName>
        <ecNumber evidence="4 9">5.1.3.2</ecNumber>
    </recommendedName>
</protein>
<dbReference type="NCBIfam" id="TIGR01179">
    <property type="entry name" value="galE"/>
    <property type="match status" value="1"/>
</dbReference>
<evidence type="ECO:0000256" key="8">
    <source>
        <dbReference type="ARBA" id="ARBA00023277"/>
    </source>
</evidence>
<dbReference type="Pfam" id="PF16363">
    <property type="entry name" value="GDP_Man_Dehyd"/>
    <property type="match status" value="1"/>
</dbReference>
<evidence type="ECO:0000313" key="12">
    <source>
        <dbReference type="Proteomes" id="UP000671862"/>
    </source>
</evidence>
<dbReference type="EMBL" id="CP071446">
    <property type="protein sequence ID" value="QTA38568.1"/>
    <property type="molecule type" value="Genomic_DNA"/>
</dbReference>